<sequence length="337" mass="36239">MNSSLSEMSNVRLSLLESAMARFWTSWLLSNSDSRFATENSNLDRALRICRGGECGAGGLVFSLMVKSSGEGEFARQVWSSSSSETLSESILGNSSLSSECSSVGTSSGAICCSSPSRSSNPAADNFGVTTLDTDLDRGLWGDVRLEIDVIRRCGDSAKCRLEGLCSSVCESLRVRRSSGSKINGVTDLDCVLDTSSLGSNNDPWIGLLNPNRGSTTYLMGVNKAKKFHDKQNVVIPGRSSVGIRSAKTTLNGFTPISLNFFDVSCFHLTNLTSGVVSFRKKYASRKTAAVIPAWTQKMIRQEAYVMMMPDITGANALADSVPAKQQLNAVDRSVGW</sequence>
<dbReference type="AlphaFoldDB" id="A0A9P8PCD8"/>
<organism evidence="1 2">
    <name type="scientific">Ogataea philodendri</name>
    <dbReference type="NCBI Taxonomy" id="1378263"/>
    <lineage>
        <taxon>Eukaryota</taxon>
        <taxon>Fungi</taxon>
        <taxon>Dikarya</taxon>
        <taxon>Ascomycota</taxon>
        <taxon>Saccharomycotina</taxon>
        <taxon>Pichiomycetes</taxon>
        <taxon>Pichiales</taxon>
        <taxon>Pichiaceae</taxon>
        <taxon>Ogataea</taxon>
    </lineage>
</organism>
<accession>A0A9P8PCD8</accession>
<reference evidence="1" key="1">
    <citation type="journal article" date="2021" name="Open Biol.">
        <title>Shared evolutionary footprints suggest mitochondrial oxidative damage underlies multiple complex I losses in fungi.</title>
        <authorList>
            <person name="Schikora-Tamarit M.A."/>
            <person name="Marcet-Houben M."/>
            <person name="Nosek J."/>
            <person name="Gabaldon T."/>
        </authorList>
    </citation>
    <scope>NUCLEOTIDE SEQUENCE</scope>
    <source>
        <strain evidence="1">CBS6075</strain>
    </source>
</reference>
<reference evidence="1" key="2">
    <citation type="submission" date="2021-01" db="EMBL/GenBank/DDBJ databases">
        <authorList>
            <person name="Schikora-Tamarit M.A."/>
        </authorList>
    </citation>
    <scope>NUCLEOTIDE SEQUENCE</scope>
    <source>
        <strain evidence="1">CBS6075</strain>
    </source>
</reference>
<evidence type="ECO:0000313" key="2">
    <source>
        <dbReference type="Proteomes" id="UP000769157"/>
    </source>
</evidence>
<dbReference type="Proteomes" id="UP000769157">
    <property type="component" value="Unassembled WGS sequence"/>
</dbReference>
<dbReference type="RefSeq" id="XP_046063083.1">
    <property type="nucleotide sequence ID" value="XM_046203292.1"/>
</dbReference>
<evidence type="ECO:0000313" key="1">
    <source>
        <dbReference type="EMBL" id="KAH3668669.1"/>
    </source>
</evidence>
<protein>
    <submittedName>
        <fullName evidence="1">Uncharacterized protein</fullName>
    </submittedName>
</protein>
<dbReference type="EMBL" id="JAEUBE010000158">
    <property type="protein sequence ID" value="KAH3668669.1"/>
    <property type="molecule type" value="Genomic_DNA"/>
</dbReference>
<comment type="caution">
    <text evidence="1">The sequence shown here is derived from an EMBL/GenBank/DDBJ whole genome shotgun (WGS) entry which is preliminary data.</text>
</comment>
<name>A0A9P8PCD8_9ASCO</name>
<gene>
    <name evidence="1" type="ORF">OGAPHI_002423</name>
</gene>
<keyword evidence="2" id="KW-1185">Reference proteome</keyword>
<proteinExistence type="predicted"/>
<dbReference type="GeneID" id="70234390"/>